<dbReference type="InterPro" id="IPR041715">
    <property type="entry name" value="HisRS-like_core"/>
</dbReference>
<sequence length="412" mass="46970">MELIKAMRGTRDIYDVEALKFNFIEDTAKELLENYGFGRIITPTFESTDLFKRGIGEGTDIVDKEMYTFSDRGDRSITLRPEGTAPVVRSYLENKTYAKEDLTKYYYINNMFRYERPQAGRYREFYQIGVEILGNASPMADAEVISMGYRLMEKLGIEDLKVNINSVGGNETRAKYREILVNYLTPKKDGLCTDCQTRYEANPLRVLDCKNKNCQELTVDAPMLPDNLNSEEKAHYETVKEYLDMFGVEYVENPRLVRGLDYYSSTVFEIITEKLGSQGTVLGGGRYDNLIKQLGDKEVPAVGFGSGLDRLMMLLGEDKIVNTPDIYISWMGEENIDYAFLVANKLRDNGVKVYIEYAPKSANAHRKKAFKLGAQREVIIDSESKANRTMGLKELSSRDVEVVAFDELLEKV</sequence>
<dbReference type="Gene3D" id="3.30.930.10">
    <property type="entry name" value="Bira Bifunctional Protein, Domain 2"/>
    <property type="match status" value="1"/>
</dbReference>
<organism evidence="7 8">
    <name type="scientific">Psychrilyobacter piezotolerans</name>
    <dbReference type="NCBI Taxonomy" id="2293438"/>
    <lineage>
        <taxon>Bacteria</taxon>
        <taxon>Fusobacteriati</taxon>
        <taxon>Fusobacteriota</taxon>
        <taxon>Fusobacteriia</taxon>
        <taxon>Fusobacteriales</taxon>
        <taxon>Fusobacteriaceae</taxon>
        <taxon>Psychrilyobacter</taxon>
    </lineage>
</organism>
<dbReference type="InterPro" id="IPR006195">
    <property type="entry name" value="aa-tRNA-synth_II"/>
</dbReference>
<dbReference type="HAMAP" id="MF_00127">
    <property type="entry name" value="His_tRNA_synth"/>
    <property type="match status" value="1"/>
</dbReference>
<keyword evidence="8" id="KW-1185">Reference proteome</keyword>
<keyword evidence="3 5" id="KW-0030">Aminoacyl-tRNA synthetase</keyword>
<keyword evidence="2 5" id="KW-0547">Nucleotide-binding</keyword>
<evidence type="ECO:0000256" key="2">
    <source>
        <dbReference type="ARBA" id="ARBA00022741"/>
    </source>
</evidence>
<dbReference type="EMBL" id="QUAJ01000009">
    <property type="protein sequence ID" value="REI41583.1"/>
    <property type="molecule type" value="Genomic_DNA"/>
</dbReference>
<dbReference type="GO" id="GO:0004821">
    <property type="term" value="F:histidine-tRNA ligase activity"/>
    <property type="evidence" value="ECO:0007669"/>
    <property type="project" value="UniProtKB-EC"/>
</dbReference>
<comment type="similarity">
    <text evidence="1 5">Belongs to the class-II aminoacyl-tRNA synthetase family.</text>
</comment>
<dbReference type="SUPFAM" id="SSF52954">
    <property type="entry name" value="Class II aaRS ABD-related"/>
    <property type="match status" value="1"/>
</dbReference>
<evidence type="ECO:0000256" key="1">
    <source>
        <dbReference type="ARBA" id="ARBA00008226"/>
    </source>
</evidence>
<keyword evidence="5" id="KW-0648">Protein biosynthesis</keyword>
<dbReference type="PANTHER" id="PTHR43707">
    <property type="entry name" value="HISTIDYL-TRNA SYNTHETASE"/>
    <property type="match status" value="1"/>
</dbReference>
<comment type="caution">
    <text evidence="7">The sequence shown here is derived from an EMBL/GenBank/DDBJ whole genome shotgun (WGS) entry which is preliminary data.</text>
</comment>
<evidence type="ECO:0000259" key="6">
    <source>
        <dbReference type="PROSITE" id="PS50862"/>
    </source>
</evidence>
<dbReference type="EC" id="6.1.1.21" evidence="5"/>
<keyword evidence="5" id="KW-0963">Cytoplasm</keyword>
<proteinExistence type="inferred from homology"/>
<evidence type="ECO:0000313" key="7">
    <source>
        <dbReference type="EMBL" id="REI41583.1"/>
    </source>
</evidence>
<feature type="domain" description="Aminoacyl-transfer RNA synthetases class-II family profile" evidence="6">
    <location>
        <begin position="1"/>
        <end position="324"/>
    </location>
</feature>
<dbReference type="InterPro" id="IPR004516">
    <property type="entry name" value="HisRS/HisZ"/>
</dbReference>
<evidence type="ECO:0000256" key="3">
    <source>
        <dbReference type="ARBA" id="ARBA00023146"/>
    </source>
</evidence>
<comment type="catalytic activity">
    <reaction evidence="4 5">
        <text>tRNA(His) + L-histidine + ATP = L-histidyl-tRNA(His) + AMP + diphosphate + H(+)</text>
        <dbReference type="Rhea" id="RHEA:17313"/>
        <dbReference type="Rhea" id="RHEA-COMP:9665"/>
        <dbReference type="Rhea" id="RHEA-COMP:9689"/>
        <dbReference type="ChEBI" id="CHEBI:15378"/>
        <dbReference type="ChEBI" id="CHEBI:30616"/>
        <dbReference type="ChEBI" id="CHEBI:33019"/>
        <dbReference type="ChEBI" id="CHEBI:57595"/>
        <dbReference type="ChEBI" id="CHEBI:78442"/>
        <dbReference type="ChEBI" id="CHEBI:78527"/>
        <dbReference type="ChEBI" id="CHEBI:456215"/>
        <dbReference type="EC" id="6.1.1.21"/>
    </reaction>
</comment>
<dbReference type="NCBIfam" id="TIGR00442">
    <property type="entry name" value="hisS"/>
    <property type="match status" value="1"/>
</dbReference>
<dbReference type="Gene3D" id="3.40.50.800">
    <property type="entry name" value="Anticodon-binding domain"/>
    <property type="match status" value="1"/>
</dbReference>
<name>A0ABX9KHN3_9FUSO</name>
<dbReference type="CDD" id="cd00773">
    <property type="entry name" value="HisRS-like_core"/>
    <property type="match status" value="1"/>
</dbReference>
<dbReference type="SUPFAM" id="SSF55681">
    <property type="entry name" value="Class II aaRS and biotin synthetases"/>
    <property type="match status" value="1"/>
</dbReference>
<keyword evidence="5" id="KW-0067">ATP-binding</keyword>
<evidence type="ECO:0000256" key="5">
    <source>
        <dbReference type="HAMAP-Rule" id="MF_00127"/>
    </source>
</evidence>
<comment type="subcellular location">
    <subcellularLocation>
        <location evidence="5">Cytoplasm</location>
    </subcellularLocation>
</comment>
<dbReference type="Pfam" id="PF03129">
    <property type="entry name" value="HGTP_anticodon"/>
    <property type="match status" value="1"/>
</dbReference>
<dbReference type="PROSITE" id="PS50862">
    <property type="entry name" value="AA_TRNA_LIGASE_II"/>
    <property type="match status" value="1"/>
</dbReference>
<dbReference type="Pfam" id="PF13393">
    <property type="entry name" value="tRNA-synt_His"/>
    <property type="match status" value="1"/>
</dbReference>
<accession>A0ABX9KHN3</accession>
<dbReference type="InterPro" id="IPR045864">
    <property type="entry name" value="aa-tRNA-synth_II/BPL/LPL"/>
</dbReference>
<dbReference type="InterPro" id="IPR015807">
    <property type="entry name" value="His-tRNA-ligase"/>
</dbReference>
<dbReference type="PANTHER" id="PTHR43707:SF1">
    <property type="entry name" value="HISTIDINE--TRNA LIGASE, MITOCHONDRIAL-RELATED"/>
    <property type="match status" value="1"/>
</dbReference>
<dbReference type="InterPro" id="IPR004154">
    <property type="entry name" value="Anticodon-bd"/>
</dbReference>
<evidence type="ECO:0000313" key="8">
    <source>
        <dbReference type="Proteomes" id="UP000263486"/>
    </source>
</evidence>
<protein>
    <recommendedName>
        <fullName evidence="5">Histidine--tRNA ligase</fullName>
        <ecNumber evidence="5">6.1.1.21</ecNumber>
    </recommendedName>
    <alternativeName>
        <fullName evidence="5">Histidyl-tRNA synthetase</fullName>
        <shortName evidence="5">HisRS</shortName>
    </alternativeName>
</protein>
<evidence type="ECO:0000256" key="4">
    <source>
        <dbReference type="ARBA" id="ARBA00047639"/>
    </source>
</evidence>
<dbReference type="Proteomes" id="UP000263486">
    <property type="component" value="Unassembled WGS sequence"/>
</dbReference>
<gene>
    <name evidence="5" type="primary">hisS</name>
    <name evidence="7" type="ORF">DYH56_06650</name>
</gene>
<keyword evidence="5 7" id="KW-0436">Ligase</keyword>
<dbReference type="PIRSF" id="PIRSF001549">
    <property type="entry name" value="His-tRNA_synth"/>
    <property type="match status" value="1"/>
</dbReference>
<dbReference type="InterPro" id="IPR036621">
    <property type="entry name" value="Anticodon-bd_dom_sf"/>
</dbReference>
<dbReference type="RefSeq" id="WP_114642088.1">
    <property type="nucleotide sequence ID" value="NZ_JAACIO010000009.1"/>
</dbReference>
<reference evidence="7 8" key="1">
    <citation type="submission" date="2018-08" db="EMBL/GenBank/DDBJ databases">
        <title>Draft genome sequence of Psychrilyobacter sp. strain SD5 isolated from Black Sea water.</title>
        <authorList>
            <person name="Yadav S."/>
            <person name="Villanueva L."/>
            <person name="Damste J.S.S."/>
        </authorList>
    </citation>
    <scope>NUCLEOTIDE SEQUENCE [LARGE SCALE GENOMIC DNA]</scope>
    <source>
        <strain evidence="7 8">SD5</strain>
    </source>
</reference>
<comment type="subunit">
    <text evidence="5">Homodimer.</text>
</comment>